<dbReference type="Gene3D" id="3.10.20.90">
    <property type="entry name" value="Phosphatidylinositol 3-kinase Catalytic Subunit, Chain A, domain 1"/>
    <property type="match status" value="1"/>
</dbReference>
<proteinExistence type="predicted"/>
<organism evidence="3 4">
    <name type="scientific">Septoria linicola</name>
    <dbReference type="NCBI Taxonomy" id="215465"/>
    <lineage>
        <taxon>Eukaryota</taxon>
        <taxon>Fungi</taxon>
        <taxon>Dikarya</taxon>
        <taxon>Ascomycota</taxon>
        <taxon>Pezizomycotina</taxon>
        <taxon>Dothideomycetes</taxon>
        <taxon>Dothideomycetidae</taxon>
        <taxon>Mycosphaerellales</taxon>
        <taxon>Mycosphaerellaceae</taxon>
        <taxon>Septoria</taxon>
    </lineage>
</organism>
<accession>A0A9Q9AR49</accession>
<feature type="compositionally biased region" description="Low complexity" evidence="1">
    <location>
        <begin position="144"/>
        <end position="156"/>
    </location>
</feature>
<feature type="compositionally biased region" description="Basic and acidic residues" evidence="1">
    <location>
        <begin position="168"/>
        <end position="180"/>
    </location>
</feature>
<evidence type="ECO:0000313" key="4">
    <source>
        <dbReference type="Proteomes" id="UP001056384"/>
    </source>
</evidence>
<dbReference type="Pfam" id="PF12754">
    <property type="entry name" value="Get5_N"/>
    <property type="match status" value="1"/>
</dbReference>
<dbReference type="InterPro" id="IPR000626">
    <property type="entry name" value="Ubiquitin-like_dom"/>
</dbReference>
<dbReference type="Pfam" id="PF17183">
    <property type="entry name" value="Get5_C"/>
    <property type="match status" value="1"/>
</dbReference>
<dbReference type="CDD" id="cd17039">
    <property type="entry name" value="Ubl_ubiquitin_like"/>
    <property type="match status" value="1"/>
</dbReference>
<gene>
    <name evidence="3" type="ORF">Slin15195_G049420</name>
</gene>
<dbReference type="InterPro" id="IPR024737">
    <property type="entry name" value="Get5_N"/>
</dbReference>
<protein>
    <submittedName>
        <fullName evidence="3">Ubiquitin-like domain-containing protein</fullName>
    </submittedName>
</protein>
<dbReference type="EMBL" id="CP099420">
    <property type="protein sequence ID" value="USW51623.1"/>
    <property type="molecule type" value="Genomic_DNA"/>
</dbReference>
<feature type="region of interest" description="Disordered" evidence="1">
    <location>
        <begin position="141"/>
        <end position="202"/>
    </location>
</feature>
<dbReference type="AlphaFoldDB" id="A0A9Q9AR49"/>
<evidence type="ECO:0000259" key="2">
    <source>
        <dbReference type="PROSITE" id="PS50053"/>
    </source>
</evidence>
<evidence type="ECO:0000313" key="3">
    <source>
        <dbReference type="EMBL" id="USW51623.1"/>
    </source>
</evidence>
<feature type="region of interest" description="Disordered" evidence="1">
    <location>
        <begin position="26"/>
        <end position="59"/>
    </location>
</feature>
<dbReference type="SUPFAM" id="SSF54236">
    <property type="entry name" value="Ubiquitin-like"/>
    <property type="match status" value="1"/>
</dbReference>
<dbReference type="InterPro" id="IPR049256">
    <property type="entry name" value="Get5_C"/>
</dbReference>
<dbReference type="PROSITE" id="PS50053">
    <property type="entry name" value="UBIQUITIN_2"/>
    <property type="match status" value="1"/>
</dbReference>
<reference evidence="3" key="1">
    <citation type="submission" date="2022-06" db="EMBL/GenBank/DDBJ databases">
        <title>Complete genome sequences of two strains of the flax pathogen Septoria linicola.</title>
        <authorList>
            <person name="Lapalu N."/>
            <person name="Simon A."/>
            <person name="Demenou B."/>
            <person name="Paumier D."/>
            <person name="Guillot M.-P."/>
            <person name="Gout L."/>
            <person name="Valade R."/>
        </authorList>
    </citation>
    <scope>NUCLEOTIDE SEQUENCE</scope>
    <source>
        <strain evidence="3">SE15195</strain>
    </source>
</reference>
<feature type="domain" description="Ubiquitin-like" evidence="2">
    <location>
        <begin position="64"/>
        <end position="141"/>
    </location>
</feature>
<dbReference type="InterPro" id="IPR029071">
    <property type="entry name" value="Ubiquitin-like_domsf"/>
</dbReference>
<sequence length="243" mass="26302">MSELSFAKQFLATIDKKVIKLPADHVSDPRKYPNQSPYILPKQTHPYPRKTGPTSTQQAQKKTVTATLKPMKAGDTVTLSDVTLDTTIYDIKSQYAQQTSLQQDKIKLLLNKKPTADLKTLKDLGVEGNVEFSIMIMGGSGATPRAQSPAVSSPSAFAPPPVPAAAESKGDPMDIDEKTGAPDSEAAANEAAEKEPSADTAAGILKTEEFWTDLQGFLSQRLRDEKEGQRLAGVFREAARSKK</sequence>
<evidence type="ECO:0000256" key="1">
    <source>
        <dbReference type="SAM" id="MobiDB-lite"/>
    </source>
</evidence>
<keyword evidence="4" id="KW-1185">Reference proteome</keyword>
<feature type="compositionally biased region" description="Low complexity" evidence="1">
    <location>
        <begin position="181"/>
        <end position="190"/>
    </location>
</feature>
<dbReference type="Proteomes" id="UP001056384">
    <property type="component" value="Chromosome 3"/>
</dbReference>
<name>A0A9Q9AR49_9PEZI</name>
<dbReference type="Gene3D" id="1.10.286.70">
    <property type="entry name" value="Get5 dimerization domain"/>
    <property type="match status" value="1"/>
</dbReference>